<feature type="modified residue" description="4-aspartylphosphate" evidence="5">
    <location>
        <position position="447"/>
    </location>
</feature>
<dbReference type="Gene3D" id="1.10.287.130">
    <property type="match status" value="1"/>
</dbReference>
<dbReference type="SUPFAM" id="SSF55874">
    <property type="entry name" value="ATPase domain of HSP90 chaperone/DNA topoisomerase II/histidine kinase"/>
    <property type="match status" value="1"/>
</dbReference>
<organism evidence="9 10">
    <name type="scientific">Caldimonas aquatica</name>
    <dbReference type="NCBI Taxonomy" id="376175"/>
    <lineage>
        <taxon>Bacteria</taxon>
        <taxon>Pseudomonadati</taxon>
        <taxon>Pseudomonadota</taxon>
        <taxon>Betaproteobacteria</taxon>
        <taxon>Burkholderiales</taxon>
        <taxon>Sphaerotilaceae</taxon>
        <taxon>Caldimonas</taxon>
    </lineage>
</organism>
<evidence type="ECO:0000256" key="6">
    <source>
        <dbReference type="SAM" id="MobiDB-lite"/>
    </source>
</evidence>
<evidence type="ECO:0000256" key="4">
    <source>
        <dbReference type="ARBA" id="ARBA00023012"/>
    </source>
</evidence>
<accession>A0ABY6MPW7</accession>
<keyword evidence="4" id="KW-0902">Two-component regulatory system</keyword>
<evidence type="ECO:0000259" key="7">
    <source>
        <dbReference type="PROSITE" id="PS50109"/>
    </source>
</evidence>
<feature type="domain" description="Response regulatory" evidence="8">
    <location>
        <begin position="398"/>
        <end position="518"/>
    </location>
</feature>
<dbReference type="Pfam" id="PF02518">
    <property type="entry name" value="HATPase_c"/>
    <property type="match status" value="1"/>
</dbReference>
<evidence type="ECO:0000256" key="2">
    <source>
        <dbReference type="ARBA" id="ARBA00012438"/>
    </source>
</evidence>
<reference evidence="9" key="1">
    <citation type="submission" date="2022-10" db="EMBL/GenBank/DDBJ databases">
        <title>Complete genome sequence of Schlegelella aquatica LMG 23380.</title>
        <authorList>
            <person name="Musilova J."/>
            <person name="Kourilova X."/>
            <person name="Bezdicek M."/>
            <person name="Hermankova K."/>
            <person name="Obruca S."/>
            <person name="Sedlar K."/>
        </authorList>
    </citation>
    <scope>NUCLEOTIDE SEQUENCE</scope>
    <source>
        <strain evidence="9">LMG 23380</strain>
    </source>
</reference>
<evidence type="ECO:0000256" key="5">
    <source>
        <dbReference type="PROSITE-ProRule" id="PRU00169"/>
    </source>
</evidence>
<dbReference type="InterPro" id="IPR004358">
    <property type="entry name" value="Sig_transdc_His_kin-like_C"/>
</dbReference>
<dbReference type="SUPFAM" id="SSF52172">
    <property type="entry name" value="CheY-like"/>
    <property type="match status" value="1"/>
</dbReference>
<dbReference type="PRINTS" id="PR00344">
    <property type="entry name" value="BCTRLSENSOR"/>
</dbReference>
<dbReference type="InterPro" id="IPR001789">
    <property type="entry name" value="Sig_transdc_resp-reg_receiver"/>
</dbReference>
<comment type="catalytic activity">
    <reaction evidence="1">
        <text>ATP + protein L-histidine = ADP + protein N-phospho-L-histidine.</text>
        <dbReference type="EC" id="2.7.13.3"/>
    </reaction>
</comment>
<gene>
    <name evidence="9" type="ORF">OMP39_11010</name>
</gene>
<dbReference type="Gene3D" id="3.30.565.10">
    <property type="entry name" value="Histidine kinase-like ATPase, C-terminal domain"/>
    <property type="match status" value="1"/>
</dbReference>
<dbReference type="CDD" id="cd17546">
    <property type="entry name" value="REC_hyHK_CKI1_RcsC-like"/>
    <property type="match status" value="1"/>
</dbReference>
<name>A0ABY6MPW7_9BURK</name>
<dbReference type="SMART" id="SM00448">
    <property type="entry name" value="REC"/>
    <property type="match status" value="1"/>
</dbReference>
<dbReference type="PROSITE" id="PS50109">
    <property type="entry name" value="HIS_KIN"/>
    <property type="match status" value="1"/>
</dbReference>
<evidence type="ECO:0000313" key="10">
    <source>
        <dbReference type="Proteomes" id="UP001163266"/>
    </source>
</evidence>
<dbReference type="PANTHER" id="PTHR45339">
    <property type="entry name" value="HYBRID SIGNAL TRANSDUCTION HISTIDINE KINASE J"/>
    <property type="match status" value="1"/>
</dbReference>
<dbReference type="InterPro" id="IPR005467">
    <property type="entry name" value="His_kinase_dom"/>
</dbReference>
<dbReference type="PANTHER" id="PTHR45339:SF1">
    <property type="entry name" value="HYBRID SIGNAL TRANSDUCTION HISTIDINE KINASE J"/>
    <property type="match status" value="1"/>
</dbReference>
<dbReference type="CDD" id="cd00082">
    <property type="entry name" value="HisKA"/>
    <property type="match status" value="1"/>
</dbReference>
<dbReference type="Pfam" id="PF00072">
    <property type="entry name" value="Response_reg"/>
    <property type="match status" value="1"/>
</dbReference>
<dbReference type="SMART" id="SM00388">
    <property type="entry name" value="HisKA"/>
    <property type="match status" value="1"/>
</dbReference>
<dbReference type="EMBL" id="CP110257">
    <property type="protein sequence ID" value="UZD54201.1"/>
    <property type="molecule type" value="Genomic_DNA"/>
</dbReference>
<keyword evidence="3 5" id="KW-0597">Phosphoprotein</keyword>
<dbReference type="RefSeq" id="WP_264891770.1">
    <property type="nucleotide sequence ID" value="NZ_CP110257.1"/>
</dbReference>
<evidence type="ECO:0000256" key="3">
    <source>
        <dbReference type="ARBA" id="ARBA00022553"/>
    </source>
</evidence>
<dbReference type="InterPro" id="IPR003661">
    <property type="entry name" value="HisK_dim/P_dom"/>
</dbReference>
<dbReference type="SUPFAM" id="SSF47384">
    <property type="entry name" value="Homodimeric domain of signal transducing histidine kinase"/>
    <property type="match status" value="1"/>
</dbReference>
<sequence length="523" mass="55215">MVAPCFLADLQALQDAALPLWVAAGVPPRGVWANRAALRLWQAPNAGELPEQACIGGPGAGAAPSGPSEGPQSVPAEDHGPAGCWRDPEGRWWQLHDCGDVSQGDTPARLWAAFDVSAWQERLEASHRALESARQSKFGFLAHMSHELRTPLNGVLGMSELLMHTPLSPNQREFVELVHASGRALLCIVNDILDYAKIEAHRLVPERREFDLQEVLDDALQPFHAQARQKGVRLVLDAASGLPPRLLGDPQRIRRVLSNLVAHALARTAVGEVRITAQWDAAPGSRAPRGASPPALVVTVADTGAGMTSEECQAIFEPFAGPLPAGAAGRRPTGSGLGLAIVGRLVELMGGRIEVESAPGYGSTFRCTLPCEAGPTAASPSAAAPTGPQAWPQLRGKRVLLAEDNPLNQMLTVAMVEALGAECIVVSNGQEALERVAAGGLDVVLMDVQMPVMGGLEATEAIRRHEAATPGAPRLPIIAMTAHAMQDDRARCLAAGMDGYLAKPVGLQALAEALADALRLRQP</sequence>
<dbReference type="InterPro" id="IPR003594">
    <property type="entry name" value="HATPase_dom"/>
</dbReference>
<evidence type="ECO:0000313" key="9">
    <source>
        <dbReference type="EMBL" id="UZD54201.1"/>
    </source>
</evidence>
<feature type="domain" description="Histidine kinase" evidence="7">
    <location>
        <begin position="143"/>
        <end position="373"/>
    </location>
</feature>
<keyword evidence="10" id="KW-1185">Reference proteome</keyword>
<dbReference type="Proteomes" id="UP001163266">
    <property type="component" value="Chromosome"/>
</dbReference>
<dbReference type="EC" id="2.7.13.3" evidence="2"/>
<evidence type="ECO:0000256" key="1">
    <source>
        <dbReference type="ARBA" id="ARBA00000085"/>
    </source>
</evidence>
<dbReference type="InterPro" id="IPR011006">
    <property type="entry name" value="CheY-like_superfamily"/>
</dbReference>
<feature type="region of interest" description="Disordered" evidence="6">
    <location>
        <begin position="51"/>
        <end position="82"/>
    </location>
</feature>
<dbReference type="Gene3D" id="3.40.50.2300">
    <property type="match status" value="1"/>
</dbReference>
<dbReference type="SMART" id="SM00387">
    <property type="entry name" value="HATPase_c"/>
    <property type="match status" value="1"/>
</dbReference>
<protein>
    <recommendedName>
        <fullName evidence="2">histidine kinase</fullName>
        <ecNumber evidence="2">2.7.13.3</ecNumber>
    </recommendedName>
</protein>
<feature type="compositionally biased region" description="Low complexity" evidence="6">
    <location>
        <begin position="61"/>
        <end position="73"/>
    </location>
</feature>
<dbReference type="Pfam" id="PF00512">
    <property type="entry name" value="HisKA"/>
    <property type="match status" value="1"/>
</dbReference>
<dbReference type="InterPro" id="IPR036890">
    <property type="entry name" value="HATPase_C_sf"/>
</dbReference>
<dbReference type="PROSITE" id="PS50110">
    <property type="entry name" value="RESPONSE_REGULATORY"/>
    <property type="match status" value="1"/>
</dbReference>
<proteinExistence type="predicted"/>
<dbReference type="InterPro" id="IPR036097">
    <property type="entry name" value="HisK_dim/P_sf"/>
</dbReference>
<evidence type="ECO:0000259" key="8">
    <source>
        <dbReference type="PROSITE" id="PS50110"/>
    </source>
</evidence>